<dbReference type="STRING" id="29170.A0A368GVZ6"/>
<dbReference type="EMBL" id="JOJR01000046">
    <property type="protein sequence ID" value="RCN48494.1"/>
    <property type="molecule type" value="Genomic_DNA"/>
</dbReference>
<dbReference type="SMART" id="SM00198">
    <property type="entry name" value="SCP"/>
    <property type="match status" value="1"/>
</dbReference>
<name>A0A368GVZ6_ANCCA</name>
<accession>A0A368GVZ6</accession>
<reference evidence="2 3" key="1">
    <citation type="submission" date="2014-10" db="EMBL/GenBank/DDBJ databases">
        <title>Draft genome of the hookworm Ancylostoma caninum.</title>
        <authorList>
            <person name="Mitreva M."/>
        </authorList>
    </citation>
    <scope>NUCLEOTIDE SEQUENCE [LARGE SCALE GENOMIC DNA]</scope>
    <source>
        <strain evidence="2 3">Baltimore</strain>
    </source>
</reference>
<evidence type="ECO:0000313" key="3">
    <source>
        <dbReference type="Proteomes" id="UP000252519"/>
    </source>
</evidence>
<dbReference type="AlphaFoldDB" id="A0A368GVZ6"/>
<comment type="caution">
    <text evidence="2">The sequence shown here is derived from an EMBL/GenBank/DDBJ whole genome shotgun (WGS) entry which is preliminary data.</text>
</comment>
<dbReference type="InterPro" id="IPR014044">
    <property type="entry name" value="CAP_dom"/>
</dbReference>
<protein>
    <recommendedName>
        <fullName evidence="1">SCP domain-containing protein</fullName>
    </recommendedName>
</protein>
<dbReference type="Proteomes" id="UP000252519">
    <property type="component" value="Unassembled WGS sequence"/>
</dbReference>
<dbReference type="OrthoDB" id="5874910at2759"/>
<dbReference type="Gene3D" id="3.40.33.10">
    <property type="entry name" value="CAP"/>
    <property type="match status" value="1"/>
</dbReference>
<gene>
    <name evidence="2" type="ORF">ANCCAN_05490</name>
</gene>
<evidence type="ECO:0000313" key="2">
    <source>
        <dbReference type="EMBL" id="RCN48494.1"/>
    </source>
</evidence>
<keyword evidence="3" id="KW-1185">Reference proteome</keyword>
<dbReference type="Pfam" id="PF00188">
    <property type="entry name" value="CAP"/>
    <property type="match status" value="1"/>
</dbReference>
<sequence length="119" mass="13508">MLARGLVRNGKVGNPNCPQATNMYKMRYDMTMESEAQMYANSCPAKGSEVSARPSSSGENFHIFRSLIISPDEAITNALETWWTQILKNGVNNQMKYNEYLEKKELAPIAFTQVCYPIY</sequence>
<organism evidence="2 3">
    <name type="scientific">Ancylostoma caninum</name>
    <name type="common">Dog hookworm</name>
    <dbReference type="NCBI Taxonomy" id="29170"/>
    <lineage>
        <taxon>Eukaryota</taxon>
        <taxon>Metazoa</taxon>
        <taxon>Ecdysozoa</taxon>
        <taxon>Nematoda</taxon>
        <taxon>Chromadorea</taxon>
        <taxon>Rhabditida</taxon>
        <taxon>Rhabditina</taxon>
        <taxon>Rhabditomorpha</taxon>
        <taxon>Strongyloidea</taxon>
        <taxon>Ancylostomatidae</taxon>
        <taxon>Ancylostomatinae</taxon>
        <taxon>Ancylostoma</taxon>
    </lineage>
</organism>
<evidence type="ECO:0000259" key="1">
    <source>
        <dbReference type="SMART" id="SM00198"/>
    </source>
</evidence>
<dbReference type="SUPFAM" id="SSF55797">
    <property type="entry name" value="PR-1-like"/>
    <property type="match status" value="1"/>
</dbReference>
<dbReference type="InterPro" id="IPR035940">
    <property type="entry name" value="CAP_sf"/>
</dbReference>
<proteinExistence type="predicted"/>
<dbReference type="CDD" id="cd05380">
    <property type="entry name" value="CAP_euk"/>
    <property type="match status" value="1"/>
</dbReference>
<feature type="domain" description="SCP" evidence="1">
    <location>
        <begin position="1"/>
        <end position="117"/>
    </location>
</feature>